<dbReference type="SUPFAM" id="SSF47616">
    <property type="entry name" value="GST C-terminal domain-like"/>
    <property type="match status" value="1"/>
</dbReference>
<evidence type="ECO:0000259" key="1">
    <source>
        <dbReference type="PROSITE" id="PS50405"/>
    </source>
</evidence>
<dbReference type="Gene3D" id="1.20.1050.10">
    <property type="match status" value="1"/>
</dbReference>
<feature type="domain" description="GST C-terminal" evidence="1">
    <location>
        <begin position="1"/>
        <end position="170"/>
    </location>
</feature>
<dbReference type="InterPro" id="IPR042450">
    <property type="entry name" value="EEF1E1"/>
</dbReference>
<reference evidence="2" key="1">
    <citation type="journal article" date="2023" name="G3 (Bethesda)">
        <title>Whole genome assemblies of Zophobas morio and Tenebrio molitor.</title>
        <authorList>
            <person name="Kaur S."/>
            <person name="Stinson S.A."/>
            <person name="diCenzo G.C."/>
        </authorList>
    </citation>
    <scope>NUCLEOTIDE SEQUENCE</scope>
    <source>
        <strain evidence="2">QUZm001</strain>
    </source>
</reference>
<protein>
    <recommendedName>
        <fullName evidence="1">GST C-terminal domain-containing protein</fullName>
    </recommendedName>
</protein>
<dbReference type="InterPro" id="IPR010987">
    <property type="entry name" value="Glutathione-S-Trfase_C-like"/>
</dbReference>
<gene>
    <name evidence="2" type="ORF">Zmor_021453</name>
</gene>
<name>A0AA38I5C3_9CUCU</name>
<proteinExistence type="predicted"/>
<dbReference type="GO" id="GO:0017101">
    <property type="term" value="C:aminoacyl-tRNA synthetase multienzyme complex"/>
    <property type="evidence" value="ECO:0007669"/>
    <property type="project" value="InterPro"/>
</dbReference>
<dbReference type="EMBL" id="JALNTZ010000006">
    <property type="protein sequence ID" value="KAJ3649728.1"/>
    <property type="molecule type" value="Genomic_DNA"/>
</dbReference>
<dbReference type="GO" id="GO:0005737">
    <property type="term" value="C:cytoplasm"/>
    <property type="evidence" value="ECO:0007669"/>
    <property type="project" value="TreeGrafter"/>
</dbReference>
<dbReference type="GO" id="GO:0043517">
    <property type="term" value="P:positive regulation of DNA damage response, signal transduction by p53 class mediator"/>
    <property type="evidence" value="ECO:0007669"/>
    <property type="project" value="InterPro"/>
</dbReference>
<organism evidence="2 3">
    <name type="scientific">Zophobas morio</name>
    <dbReference type="NCBI Taxonomy" id="2755281"/>
    <lineage>
        <taxon>Eukaryota</taxon>
        <taxon>Metazoa</taxon>
        <taxon>Ecdysozoa</taxon>
        <taxon>Arthropoda</taxon>
        <taxon>Hexapoda</taxon>
        <taxon>Insecta</taxon>
        <taxon>Pterygota</taxon>
        <taxon>Neoptera</taxon>
        <taxon>Endopterygota</taxon>
        <taxon>Coleoptera</taxon>
        <taxon>Polyphaga</taxon>
        <taxon>Cucujiformia</taxon>
        <taxon>Tenebrionidae</taxon>
        <taxon>Zophobas</taxon>
    </lineage>
</organism>
<evidence type="ECO:0000313" key="2">
    <source>
        <dbReference type="EMBL" id="KAJ3649728.1"/>
    </source>
</evidence>
<dbReference type="InterPro" id="IPR036282">
    <property type="entry name" value="Glutathione-S-Trfase_C_sf"/>
</dbReference>
<dbReference type="InterPro" id="IPR053837">
    <property type="entry name" value="AIMP3/p18_C"/>
</dbReference>
<dbReference type="CDD" id="cd10305">
    <property type="entry name" value="GST_C_AIMP3"/>
    <property type="match status" value="1"/>
</dbReference>
<dbReference type="Pfam" id="PF21972">
    <property type="entry name" value="Arc1p_N_like"/>
    <property type="match status" value="1"/>
</dbReference>
<dbReference type="PANTHER" id="PTHR44490">
    <property type="entry name" value="EUKARYOTIC TRANSLATION ELONGATION FACTOR 1 EPSILON-1"/>
    <property type="match status" value="1"/>
</dbReference>
<evidence type="ECO:0000313" key="3">
    <source>
        <dbReference type="Proteomes" id="UP001168821"/>
    </source>
</evidence>
<dbReference type="InterPro" id="IPR053836">
    <property type="entry name" value="Arc1-like_N"/>
</dbReference>
<dbReference type="PROSITE" id="PS50405">
    <property type="entry name" value="GST_CTER"/>
    <property type="match status" value="1"/>
</dbReference>
<sequence length="172" mass="19610">MVVNAVKPLNQLASFLKLQAGKITFSENTLPTRVVNKNSTFGYINIVIDLIKQANSNLEGCTDLEKAEVRQWIEYAILYAAHSELSHQVLRELNAVLATRTYLVSHRLTAADLFLYYILQPTMENLAILDKERFVHVSRWFDNLQQDSSIRQSNKLVNFSTLYLASVAPARH</sequence>
<dbReference type="AlphaFoldDB" id="A0AA38I5C3"/>
<dbReference type="GO" id="GO:0005634">
    <property type="term" value="C:nucleus"/>
    <property type="evidence" value="ECO:0007669"/>
    <property type="project" value="TreeGrafter"/>
</dbReference>
<keyword evidence="3" id="KW-1185">Reference proteome</keyword>
<comment type="caution">
    <text evidence="2">The sequence shown here is derived from an EMBL/GenBank/DDBJ whole genome shotgun (WGS) entry which is preliminary data.</text>
</comment>
<dbReference type="PANTHER" id="PTHR44490:SF1">
    <property type="entry name" value="EUKARYOTIC TRANSLATION ELONGATION FACTOR 1 EPSILON-1"/>
    <property type="match status" value="1"/>
</dbReference>
<accession>A0AA38I5C3</accession>
<dbReference type="Proteomes" id="UP001168821">
    <property type="component" value="Unassembled WGS sequence"/>
</dbReference>